<dbReference type="SFLD" id="SFLDG00180">
    <property type="entry name" value="muconate_cycloisomerase"/>
    <property type="match status" value="1"/>
</dbReference>
<evidence type="ECO:0000256" key="3">
    <source>
        <dbReference type="ARBA" id="ARBA00022842"/>
    </source>
</evidence>
<dbReference type="Pfam" id="PF02746">
    <property type="entry name" value="MR_MLE_N"/>
    <property type="match status" value="1"/>
</dbReference>
<comment type="cofactor">
    <cofactor evidence="5">
        <name>Mg(2+)</name>
        <dbReference type="ChEBI" id="CHEBI:18420"/>
    </cofactor>
    <text evidence="5">Binds 1 Mg(2+) ion per subunit.</text>
</comment>
<dbReference type="InterPro" id="IPR034603">
    <property type="entry name" value="Dipeptide_epimerase"/>
</dbReference>
<keyword evidence="8" id="KW-1185">Reference proteome</keyword>
<dbReference type="InterPro" id="IPR036849">
    <property type="entry name" value="Enolase-like_C_sf"/>
</dbReference>
<dbReference type="CDD" id="cd03319">
    <property type="entry name" value="L-Ala-DL-Glu_epimerase"/>
    <property type="match status" value="1"/>
</dbReference>
<dbReference type="RefSeq" id="WP_345100974.1">
    <property type="nucleotide sequence ID" value="NZ_BAABCV010000002.1"/>
</dbReference>
<dbReference type="EC" id="5.1.1.-" evidence="5"/>
<comment type="similarity">
    <text evidence="1 5">Belongs to the mandelate racemase/muconate lactonizing enzyme family.</text>
</comment>
<sequence length="369" mass="40785">MPHQLIITHIDVYRFSIAMEPFTIATGTMSYAQNVFIRVHTDGGFYGVGECSAFPMIVGETQDTCLAVAHDFAKLWKGKDALDIPARLQEMQDAIAGNGTIKSAFDMALYDIAAKSSNQPLYQFLGGARRVVESDITIGINTPEAMAQKAIDFKKSGANILKVKLGKKAVDDVERIKQIREAVGADMKIRVDANQGWSFDDAVFALQALGKYDLEFCEQPMRTWYDDKLNELMKLSPVKIMADESVYNHHDARKQIESGSCHYINIKMAKSGGIFEAKQIHDLAAQHNIACMMGGMLESRIALSAKLHFAYSSPNIKFYDMDTCMLGHLVDPCVGGVIYDGYKLHINDAPGIGADADEGFLEGCERFII</sequence>
<dbReference type="InterPro" id="IPR029017">
    <property type="entry name" value="Enolase-like_N"/>
</dbReference>
<dbReference type="EMBL" id="BAABCV010000002">
    <property type="protein sequence ID" value="GAA4087748.1"/>
    <property type="molecule type" value="Genomic_DNA"/>
</dbReference>
<name>A0ABP7WGP8_9SPHI</name>
<reference evidence="8" key="1">
    <citation type="journal article" date="2019" name="Int. J. Syst. Evol. Microbiol.">
        <title>The Global Catalogue of Microorganisms (GCM) 10K type strain sequencing project: providing services to taxonomists for standard genome sequencing and annotation.</title>
        <authorList>
            <consortium name="The Broad Institute Genomics Platform"/>
            <consortium name="The Broad Institute Genome Sequencing Center for Infectious Disease"/>
            <person name="Wu L."/>
            <person name="Ma J."/>
        </authorList>
    </citation>
    <scope>NUCLEOTIDE SEQUENCE [LARGE SCALE GENOMIC DNA]</scope>
    <source>
        <strain evidence="8">JCM 17085</strain>
    </source>
</reference>
<evidence type="ECO:0000256" key="1">
    <source>
        <dbReference type="ARBA" id="ARBA00008031"/>
    </source>
</evidence>
<dbReference type="InterPro" id="IPR013342">
    <property type="entry name" value="Mandelate_racemase_C"/>
</dbReference>
<dbReference type="SMART" id="SM00922">
    <property type="entry name" value="MR_MLE"/>
    <property type="match status" value="1"/>
</dbReference>
<evidence type="ECO:0000256" key="2">
    <source>
        <dbReference type="ARBA" id="ARBA00022723"/>
    </source>
</evidence>
<accession>A0ABP7WGP8</accession>
<dbReference type="SFLD" id="SFLDF00009">
    <property type="entry name" value="o-succinylbenzoate_synthase"/>
    <property type="match status" value="1"/>
</dbReference>
<dbReference type="InterPro" id="IPR013341">
    <property type="entry name" value="Mandelate_racemase_N_dom"/>
</dbReference>
<keyword evidence="2 5" id="KW-0479">Metal-binding</keyword>
<comment type="caution">
    <text evidence="7">The sequence shown here is derived from an EMBL/GenBank/DDBJ whole genome shotgun (WGS) entry which is preliminary data.</text>
</comment>
<dbReference type="InterPro" id="IPR029065">
    <property type="entry name" value="Enolase_C-like"/>
</dbReference>
<dbReference type="PANTHER" id="PTHR48073">
    <property type="entry name" value="O-SUCCINYLBENZOATE SYNTHASE-RELATED"/>
    <property type="match status" value="1"/>
</dbReference>
<evidence type="ECO:0000256" key="4">
    <source>
        <dbReference type="ARBA" id="ARBA00023235"/>
    </source>
</evidence>
<dbReference type="SUPFAM" id="SSF51604">
    <property type="entry name" value="Enolase C-terminal domain-like"/>
    <property type="match status" value="1"/>
</dbReference>
<dbReference type="Pfam" id="PF13378">
    <property type="entry name" value="MR_MLE_C"/>
    <property type="match status" value="1"/>
</dbReference>
<dbReference type="Gene3D" id="3.20.20.120">
    <property type="entry name" value="Enolase-like C-terminal domain"/>
    <property type="match status" value="1"/>
</dbReference>
<proteinExistence type="inferred from homology"/>
<evidence type="ECO:0000313" key="7">
    <source>
        <dbReference type="EMBL" id="GAA4087748.1"/>
    </source>
</evidence>
<feature type="domain" description="Mandelate racemase/muconate lactonizing enzyme C-terminal" evidence="6">
    <location>
        <begin position="143"/>
        <end position="239"/>
    </location>
</feature>
<dbReference type="SUPFAM" id="SSF54826">
    <property type="entry name" value="Enolase N-terminal domain-like"/>
    <property type="match status" value="1"/>
</dbReference>
<evidence type="ECO:0000259" key="6">
    <source>
        <dbReference type="SMART" id="SM00922"/>
    </source>
</evidence>
<evidence type="ECO:0000256" key="5">
    <source>
        <dbReference type="RuleBase" id="RU366006"/>
    </source>
</evidence>
<keyword evidence="4 5" id="KW-0413">Isomerase</keyword>
<protein>
    <recommendedName>
        <fullName evidence="5">Dipeptide epimerase</fullName>
        <ecNumber evidence="5">5.1.1.-</ecNumber>
    </recommendedName>
</protein>
<dbReference type="Gene3D" id="3.30.390.10">
    <property type="entry name" value="Enolase-like, N-terminal domain"/>
    <property type="match status" value="1"/>
</dbReference>
<dbReference type="SFLD" id="SFLDS00001">
    <property type="entry name" value="Enolase"/>
    <property type="match status" value="1"/>
</dbReference>
<dbReference type="Proteomes" id="UP001500841">
    <property type="component" value="Unassembled WGS sequence"/>
</dbReference>
<organism evidence="7 8">
    <name type="scientific">Mucilaginibacter panaciglaebae</name>
    <dbReference type="NCBI Taxonomy" id="502331"/>
    <lineage>
        <taxon>Bacteria</taxon>
        <taxon>Pseudomonadati</taxon>
        <taxon>Bacteroidota</taxon>
        <taxon>Sphingobacteriia</taxon>
        <taxon>Sphingobacteriales</taxon>
        <taxon>Sphingobacteriaceae</taxon>
        <taxon>Mucilaginibacter</taxon>
    </lineage>
</organism>
<keyword evidence="3 5" id="KW-0460">Magnesium</keyword>
<gene>
    <name evidence="7" type="ORF">GCM10022392_06140</name>
</gene>
<dbReference type="PANTHER" id="PTHR48073:SF2">
    <property type="entry name" value="O-SUCCINYLBENZOATE SYNTHASE"/>
    <property type="match status" value="1"/>
</dbReference>
<evidence type="ECO:0000313" key="8">
    <source>
        <dbReference type="Proteomes" id="UP001500841"/>
    </source>
</evidence>